<proteinExistence type="predicted"/>
<evidence type="ECO:0000313" key="2">
    <source>
        <dbReference type="Proteomes" id="UP000030645"/>
    </source>
</evidence>
<gene>
    <name evidence="1" type="ORF">L484_011512</name>
</gene>
<dbReference type="AlphaFoldDB" id="W9R966"/>
<dbReference type="Proteomes" id="UP000030645">
    <property type="component" value="Unassembled WGS sequence"/>
</dbReference>
<sequence>MRKQRGNSEKASRKTLGRSVVGFHGRRRELRERPNKRFSLAKGEAFGMDFGGCDYATW</sequence>
<dbReference type="EMBL" id="KE344733">
    <property type="protein sequence ID" value="EXB76667.1"/>
    <property type="molecule type" value="Genomic_DNA"/>
</dbReference>
<reference evidence="2" key="1">
    <citation type="submission" date="2013-01" db="EMBL/GenBank/DDBJ databases">
        <title>Draft Genome Sequence of a Mulberry Tree, Morus notabilis C.K. Schneid.</title>
        <authorList>
            <person name="He N."/>
            <person name="Zhao S."/>
        </authorList>
    </citation>
    <scope>NUCLEOTIDE SEQUENCE</scope>
</reference>
<accession>W9R966</accession>
<protein>
    <submittedName>
        <fullName evidence="1">Uncharacterized protein</fullName>
    </submittedName>
</protein>
<organism evidence="1 2">
    <name type="scientific">Morus notabilis</name>
    <dbReference type="NCBI Taxonomy" id="981085"/>
    <lineage>
        <taxon>Eukaryota</taxon>
        <taxon>Viridiplantae</taxon>
        <taxon>Streptophyta</taxon>
        <taxon>Embryophyta</taxon>
        <taxon>Tracheophyta</taxon>
        <taxon>Spermatophyta</taxon>
        <taxon>Magnoliopsida</taxon>
        <taxon>eudicotyledons</taxon>
        <taxon>Gunneridae</taxon>
        <taxon>Pentapetalae</taxon>
        <taxon>rosids</taxon>
        <taxon>fabids</taxon>
        <taxon>Rosales</taxon>
        <taxon>Moraceae</taxon>
        <taxon>Moreae</taxon>
        <taxon>Morus</taxon>
    </lineage>
</organism>
<evidence type="ECO:0000313" key="1">
    <source>
        <dbReference type="EMBL" id="EXB76667.1"/>
    </source>
</evidence>
<name>W9R966_9ROSA</name>
<keyword evidence="2" id="KW-1185">Reference proteome</keyword>